<dbReference type="PANTHER" id="PTHR17901">
    <property type="entry name" value="MAGNESIUM-DEPENDENT PHOSPHATASE 1 MDP1"/>
    <property type="match status" value="1"/>
</dbReference>
<dbReference type="PANTHER" id="PTHR17901:SF14">
    <property type="entry name" value="MAGNESIUM-DEPENDENT PHOSPHATASE 1"/>
    <property type="match status" value="1"/>
</dbReference>
<dbReference type="eggNOG" id="KOG4549">
    <property type="taxonomic scope" value="Eukaryota"/>
</dbReference>
<dbReference type="OrthoDB" id="2865258at2759"/>
<dbReference type="InterPro" id="IPR036412">
    <property type="entry name" value="HAD-like_sf"/>
</dbReference>
<keyword evidence="2" id="KW-1185">Reference proteome</keyword>
<dbReference type="InterPro" id="IPR023214">
    <property type="entry name" value="HAD_sf"/>
</dbReference>
<dbReference type="GeneID" id="19943199"/>
<dbReference type="EMBL" id="JH767136">
    <property type="protein sequence ID" value="EQC40584.1"/>
    <property type="molecule type" value="Genomic_DNA"/>
</dbReference>
<dbReference type="Pfam" id="PF12689">
    <property type="entry name" value="Acid_PPase"/>
    <property type="match status" value="1"/>
</dbReference>
<dbReference type="SFLD" id="SFLDS00003">
    <property type="entry name" value="Haloacid_Dehalogenase"/>
    <property type="match status" value="1"/>
</dbReference>
<dbReference type="VEuPathDB" id="FungiDB:SDRG_02472"/>
<dbReference type="STRING" id="1156394.T0QR28"/>
<sequence>MSDGSEPARWAKIPKLIVFDLDFTLWYPEMYELAGAPFLRNKAGVVSARDGEEVYLFDDVHAVLDEIATAPAFASTEVAVASSTTYPHWARDCMGLIQVRTDEAKKPKGKKPTSPRVLHSFIDYQAIYPKNKQVHFKQLHEESGVAYEDMLFFDNEHYNIVNVQQLGVICAYCPDGLNLAVWKEGMERFQTKAALDATSDY</sequence>
<dbReference type="Proteomes" id="UP000030762">
    <property type="component" value="Unassembled WGS sequence"/>
</dbReference>
<reference evidence="1 2" key="1">
    <citation type="submission" date="2012-04" db="EMBL/GenBank/DDBJ databases">
        <title>The Genome Sequence of Saprolegnia declina VS20.</title>
        <authorList>
            <consortium name="The Broad Institute Genome Sequencing Platform"/>
            <person name="Russ C."/>
            <person name="Nusbaum C."/>
            <person name="Tyler B."/>
            <person name="van West P."/>
            <person name="Dieguez-Uribeondo J."/>
            <person name="de Bruijn I."/>
            <person name="Tripathy S."/>
            <person name="Jiang R."/>
            <person name="Young S.K."/>
            <person name="Zeng Q."/>
            <person name="Gargeya S."/>
            <person name="Fitzgerald M."/>
            <person name="Haas B."/>
            <person name="Abouelleil A."/>
            <person name="Alvarado L."/>
            <person name="Arachchi H.M."/>
            <person name="Berlin A."/>
            <person name="Chapman S.B."/>
            <person name="Goldberg J."/>
            <person name="Griggs A."/>
            <person name="Gujja S."/>
            <person name="Hansen M."/>
            <person name="Howarth C."/>
            <person name="Imamovic A."/>
            <person name="Larimer J."/>
            <person name="McCowen C."/>
            <person name="Montmayeur A."/>
            <person name="Murphy C."/>
            <person name="Neiman D."/>
            <person name="Pearson M."/>
            <person name="Priest M."/>
            <person name="Roberts A."/>
            <person name="Saif S."/>
            <person name="Shea T."/>
            <person name="Sisk P."/>
            <person name="Sykes S."/>
            <person name="Wortman J."/>
            <person name="Nusbaum C."/>
            <person name="Birren B."/>
        </authorList>
    </citation>
    <scope>NUCLEOTIDE SEQUENCE [LARGE SCALE GENOMIC DNA]</scope>
    <source>
        <strain evidence="1 2">VS20</strain>
    </source>
</reference>
<dbReference type="InterPro" id="IPR010033">
    <property type="entry name" value="HAD_SF_ppase_IIIC"/>
</dbReference>
<dbReference type="AlphaFoldDB" id="T0QR28"/>
<dbReference type="SFLD" id="SFLDG01131">
    <property type="entry name" value="C1.5.2:_MDP_Like"/>
    <property type="match status" value="1"/>
</dbReference>
<dbReference type="OMA" id="GVWAWRK"/>
<accession>T0QR28</accession>
<evidence type="ECO:0000313" key="1">
    <source>
        <dbReference type="EMBL" id="EQC40584.1"/>
    </source>
</evidence>
<gene>
    <name evidence="1" type="ORF">SDRG_02472</name>
</gene>
<proteinExistence type="predicted"/>
<protein>
    <submittedName>
        <fullName evidence="1">Magnesium-dependent phosphatase-1</fullName>
    </submittedName>
</protein>
<name>T0QR28_SAPDV</name>
<dbReference type="RefSeq" id="XP_008606283.1">
    <property type="nucleotide sequence ID" value="XM_008608061.1"/>
</dbReference>
<dbReference type="SFLD" id="SFLDG01129">
    <property type="entry name" value="C1.5:_HAD__Beta-PGM__Phosphata"/>
    <property type="match status" value="1"/>
</dbReference>
<organism evidence="1 2">
    <name type="scientific">Saprolegnia diclina (strain VS20)</name>
    <dbReference type="NCBI Taxonomy" id="1156394"/>
    <lineage>
        <taxon>Eukaryota</taxon>
        <taxon>Sar</taxon>
        <taxon>Stramenopiles</taxon>
        <taxon>Oomycota</taxon>
        <taxon>Saprolegniomycetes</taxon>
        <taxon>Saprolegniales</taxon>
        <taxon>Saprolegniaceae</taxon>
        <taxon>Saprolegnia</taxon>
    </lineage>
</organism>
<dbReference type="InterPro" id="IPR010036">
    <property type="entry name" value="MDP_1_eu_arc"/>
</dbReference>
<dbReference type="NCBIfam" id="TIGR01681">
    <property type="entry name" value="HAD-SF-IIIC"/>
    <property type="match status" value="1"/>
</dbReference>
<dbReference type="NCBIfam" id="TIGR01685">
    <property type="entry name" value="MDP-1"/>
    <property type="match status" value="1"/>
</dbReference>
<evidence type="ECO:0000313" key="2">
    <source>
        <dbReference type="Proteomes" id="UP000030762"/>
    </source>
</evidence>
<dbReference type="GO" id="GO:0003993">
    <property type="term" value="F:acid phosphatase activity"/>
    <property type="evidence" value="ECO:0007669"/>
    <property type="project" value="TreeGrafter"/>
</dbReference>
<dbReference type="SUPFAM" id="SSF56784">
    <property type="entry name" value="HAD-like"/>
    <property type="match status" value="1"/>
</dbReference>
<dbReference type="InParanoid" id="T0QR28"/>
<dbReference type="Gene3D" id="3.40.50.1000">
    <property type="entry name" value="HAD superfamily/HAD-like"/>
    <property type="match status" value="1"/>
</dbReference>